<dbReference type="InterPro" id="IPR029063">
    <property type="entry name" value="SAM-dependent_MTases_sf"/>
</dbReference>
<evidence type="ECO:0000313" key="5">
    <source>
        <dbReference type="Proteomes" id="UP000184391"/>
    </source>
</evidence>
<dbReference type="Pfam" id="PF13649">
    <property type="entry name" value="Methyltransf_25"/>
    <property type="match status" value="1"/>
</dbReference>
<dbReference type="AlphaFoldDB" id="A0A1M7SQ30"/>
<dbReference type="PANTHER" id="PTHR43861">
    <property type="entry name" value="TRANS-ACONITATE 2-METHYLTRANSFERASE-RELATED"/>
    <property type="match status" value="1"/>
</dbReference>
<feature type="domain" description="Methyltransferase" evidence="3">
    <location>
        <begin position="43"/>
        <end position="131"/>
    </location>
</feature>
<accession>A0A1M7SQ30</accession>
<reference evidence="5" key="1">
    <citation type="submission" date="2016-12" db="EMBL/GenBank/DDBJ databases">
        <authorList>
            <person name="Varghese N."/>
            <person name="Submissions S."/>
        </authorList>
    </citation>
    <scope>NUCLEOTIDE SEQUENCE [LARGE SCALE GENOMIC DNA]</scope>
    <source>
        <strain evidence="5">DSM 11032</strain>
    </source>
</reference>
<evidence type="ECO:0000256" key="2">
    <source>
        <dbReference type="ARBA" id="ARBA00022679"/>
    </source>
</evidence>
<keyword evidence="1 4" id="KW-0489">Methyltransferase</keyword>
<dbReference type="GO" id="GO:0008168">
    <property type="term" value="F:methyltransferase activity"/>
    <property type="evidence" value="ECO:0007669"/>
    <property type="project" value="UniProtKB-KW"/>
</dbReference>
<organism evidence="4 5">
    <name type="scientific">Erythrobacter sanguineus</name>
    <dbReference type="NCBI Taxonomy" id="198312"/>
    <lineage>
        <taxon>Bacteria</taxon>
        <taxon>Pseudomonadati</taxon>
        <taxon>Pseudomonadota</taxon>
        <taxon>Alphaproteobacteria</taxon>
        <taxon>Sphingomonadales</taxon>
        <taxon>Erythrobacteraceae</taxon>
        <taxon>Erythrobacter/Porphyrobacter group</taxon>
        <taxon>Erythrobacter</taxon>
    </lineage>
</organism>
<proteinExistence type="predicted"/>
<dbReference type="Proteomes" id="UP000184391">
    <property type="component" value="Unassembled WGS sequence"/>
</dbReference>
<dbReference type="GO" id="GO:0032259">
    <property type="term" value="P:methylation"/>
    <property type="evidence" value="ECO:0007669"/>
    <property type="project" value="UniProtKB-KW"/>
</dbReference>
<dbReference type="InterPro" id="IPR041698">
    <property type="entry name" value="Methyltransf_25"/>
</dbReference>
<evidence type="ECO:0000259" key="3">
    <source>
        <dbReference type="Pfam" id="PF13649"/>
    </source>
</evidence>
<dbReference type="STRING" id="198312.SAMN02745193_02152"/>
<protein>
    <submittedName>
        <fullName evidence="4">Methyltransferase domain-containing protein</fullName>
    </submittedName>
</protein>
<dbReference type="Gene3D" id="3.40.50.150">
    <property type="entry name" value="Vaccinia Virus protein VP39"/>
    <property type="match status" value="1"/>
</dbReference>
<keyword evidence="2 4" id="KW-0808">Transferase</keyword>
<evidence type="ECO:0000256" key="1">
    <source>
        <dbReference type="ARBA" id="ARBA00022603"/>
    </source>
</evidence>
<name>A0A1M7SQ30_9SPHN</name>
<dbReference type="SUPFAM" id="SSF53335">
    <property type="entry name" value="S-adenosyl-L-methionine-dependent methyltransferases"/>
    <property type="match status" value="1"/>
</dbReference>
<dbReference type="RefSeq" id="WP_072674994.1">
    <property type="nucleotide sequence ID" value="NZ_FRDF01000012.1"/>
</dbReference>
<gene>
    <name evidence="4" type="ORF">SAMN02745193_02152</name>
</gene>
<dbReference type="EMBL" id="FRDF01000012">
    <property type="protein sequence ID" value="SHN60572.1"/>
    <property type="molecule type" value="Genomic_DNA"/>
</dbReference>
<dbReference type="PANTHER" id="PTHR43861:SF1">
    <property type="entry name" value="TRANS-ACONITATE 2-METHYLTRANSFERASE"/>
    <property type="match status" value="1"/>
</dbReference>
<sequence length="198" mass="21913">MSADRDTIAFYQARAPHYVLKFGQAHSHQLDGFLDRLPPGARVLELGCGGGQDSARMAARGFRIDATDGTPAMVAKANERWNVGARVMAFHELEAEAEYDAVWAHASLLHCPRAELPGVLARIHRALTPGGWHFASYKLGADEGRDSLGRFYNFPDADWLTAQYADAGRWQVVETDHYTAGGFDNVDRDWIDIVVQKA</sequence>
<evidence type="ECO:0000313" key="4">
    <source>
        <dbReference type="EMBL" id="SHN60572.1"/>
    </source>
</evidence>
<dbReference type="CDD" id="cd02440">
    <property type="entry name" value="AdoMet_MTases"/>
    <property type="match status" value="1"/>
</dbReference>
<dbReference type="OrthoDB" id="9804312at2"/>
<keyword evidence="5" id="KW-1185">Reference proteome</keyword>